<protein>
    <submittedName>
        <fullName evidence="1">Uncharacterized protein</fullName>
    </submittedName>
</protein>
<reference evidence="1 2" key="1">
    <citation type="journal article" date="2019" name="Genome Biol. Evol.">
        <title>Insights into the evolution of the New World diploid cottons (Gossypium, subgenus Houzingenia) based on genome sequencing.</title>
        <authorList>
            <person name="Grover C.E."/>
            <person name="Arick M.A. 2nd"/>
            <person name="Thrash A."/>
            <person name="Conover J.L."/>
            <person name="Sanders W.S."/>
            <person name="Peterson D.G."/>
            <person name="Frelichowski J.E."/>
            <person name="Scheffler J.A."/>
            <person name="Scheffler B.E."/>
            <person name="Wendel J.F."/>
        </authorList>
    </citation>
    <scope>NUCLEOTIDE SEQUENCE [LARGE SCALE GENOMIC DNA]</scope>
    <source>
        <strain evidence="1">157</strain>
        <tissue evidence="1">Leaf</tissue>
    </source>
</reference>
<gene>
    <name evidence="1" type="ORF">Golob_002733</name>
</gene>
<comment type="caution">
    <text evidence="1">The sequence shown here is derived from an EMBL/GenBank/DDBJ whole genome shotgun (WGS) entry which is preliminary data.</text>
</comment>
<dbReference type="EMBL" id="JABEZX010000012">
    <property type="protein sequence ID" value="MBA0572389.1"/>
    <property type="molecule type" value="Genomic_DNA"/>
</dbReference>
<evidence type="ECO:0000313" key="1">
    <source>
        <dbReference type="EMBL" id="MBA0572389.1"/>
    </source>
</evidence>
<proteinExistence type="predicted"/>
<sequence>MSKWISTCFELWPNIRISHIATSLLER</sequence>
<keyword evidence="2" id="KW-1185">Reference proteome</keyword>
<evidence type="ECO:0000313" key="2">
    <source>
        <dbReference type="Proteomes" id="UP000593572"/>
    </source>
</evidence>
<dbReference type="Proteomes" id="UP000593572">
    <property type="component" value="Unassembled WGS sequence"/>
</dbReference>
<dbReference type="AlphaFoldDB" id="A0A7J8N605"/>
<accession>A0A7J8N605</accession>
<name>A0A7J8N605_9ROSI</name>
<organism evidence="1 2">
    <name type="scientific">Gossypium lobatum</name>
    <dbReference type="NCBI Taxonomy" id="34289"/>
    <lineage>
        <taxon>Eukaryota</taxon>
        <taxon>Viridiplantae</taxon>
        <taxon>Streptophyta</taxon>
        <taxon>Embryophyta</taxon>
        <taxon>Tracheophyta</taxon>
        <taxon>Spermatophyta</taxon>
        <taxon>Magnoliopsida</taxon>
        <taxon>eudicotyledons</taxon>
        <taxon>Gunneridae</taxon>
        <taxon>Pentapetalae</taxon>
        <taxon>rosids</taxon>
        <taxon>malvids</taxon>
        <taxon>Malvales</taxon>
        <taxon>Malvaceae</taxon>
        <taxon>Malvoideae</taxon>
        <taxon>Gossypium</taxon>
    </lineage>
</organism>